<dbReference type="Proteomes" id="UP000231279">
    <property type="component" value="Unassembled WGS sequence"/>
</dbReference>
<keyword evidence="7" id="KW-0677">Repeat</keyword>
<comment type="similarity">
    <text evidence="2">Belongs to the SWEET sugar transporter family.</text>
</comment>
<evidence type="ECO:0000256" key="4">
    <source>
        <dbReference type="ARBA" id="ARBA00022475"/>
    </source>
</evidence>
<protein>
    <submittedName>
        <fullName evidence="11">Uncharacterized protein</fullName>
    </submittedName>
</protein>
<evidence type="ECO:0000256" key="8">
    <source>
        <dbReference type="ARBA" id="ARBA00022989"/>
    </source>
</evidence>
<dbReference type="Gene3D" id="1.20.1280.290">
    <property type="match status" value="1"/>
</dbReference>
<dbReference type="GO" id="GO:0051119">
    <property type="term" value="F:sugar transmembrane transporter activity"/>
    <property type="evidence" value="ECO:0007669"/>
    <property type="project" value="InterPro"/>
</dbReference>
<keyword evidence="5" id="KW-0762">Sugar transport</keyword>
<evidence type="ECO:0000256" key="10">
    <source>
        <dbReference type="SAM" id="Phobius"/>
    </source>
</evidence>
<evidence type="ECO:0000313" key="11">
    <source>
        <dbReference type="EMBL" id="PIM98516.1"/>
    </source>
</evidence>
<dbReference type="OrthoDB" id="409725at2759"/>
<evidence type="ECO:0000256" key="1">
    <source>
        <dbReference type="ARBA" id="ARBA00004651"/>
    </source>
</evidence>
<dbReference type="Pfam" id="PF03083">
    <property type="entry name" value="MtN3_slv"/>
    <property type="match status" value="1"/>
</dbReference>
<feature type="transmembrane region" description="Helical" evidence="10">
    <location>
        <begin position="128"/>
        <end position="150"/>
    </location>
</feature>
<dbReference type="InterPro" id="IPR047664">
    <property type="entry name" value="SWEET"/>
</dbReference>
<comment type="caution">
    <text evidence="11">The sequence shown here is derived from an EMBL/GenBank/DDBJ whole genome shotgun (WGS) entry which is preliminary data.</text>
</comment>
<dbReference type="FunFam" id="1.20.1280.290:FF:000001">
    <property type="entry name" value="Bidirectional sugar transporter SWEET"/>
    <property type="match status" value="1"/>
</dbReference>
<feature type="transmembrane region" description="Helical" evidence="10">
    <location>
        <begin position="6"/>
        <end position="25"/>
    </location>
</feature>
<keyword evidence="4" id="KW-1003">Cell membrane</keyword>
<organism evidence="11 12">
    <name type="scientific">Handroanthus impetiginosus</name>
    <dbReference type="NCBI Taxonomy" id="429701"/>
    <lineage>
        <taxon>Eukaryota</taxon>
        <taxon>Viridiplantae</taxon>
        <taxon>Streptophyta</taxon>
        <taxon>Embryophyta</taxon>
        <taxon>Tracheophyta</taxon>
        <taxon>Spermatophyta</taxon>
        <taxon>Magnoliopsida</taxon>
        <taxon>eudicotyledons</taxon>
        <taxon>Gunneridae</taxon>
        <taxon>Pentapetalae</taxon>
        <taxon>asterids</taxon>
        <taxon>lamiids</taxon>
        <taxon>Lamiales</taxon>
        <taxon>Bignoniaceae</taxon>
        <taxon>Crescentiina</taxon>
        <taxon>Tabebuia alliance</taxon>
        <taxon>Handroanthus</taxon>
    </lineage>
</organism>
<evidence type="ECO:0000256" key="5">
    <source>
        <dbReference type="ARBA" id="ARBA00022597"/>
    </source>
</evidence>
<keyword evidence="6 10" id="KW-0812">Transmembrane</keyword>
<comment type="subcellular location">
    <subcellularLocation>
        <location evidence="1">Cell membrane</location>
        <topology evidence="1">Multi-pass membrane protein</topology>
    </subcellularLocation>
</comment>
<dbReference type="GO" id="GO:0005886">
    <property type="term" value="C:plasma membrane"/>
    <property type="evidence" value="ECO:0007669"/>
    <property type="project" value="UniProtKB-SubCell"/>
</dbReference>
<sequence length="164" mass="18412">MAIQALSLETIFAVLGNFFSVLVYLAPIPTFTRIYREKSTIGYQSMPYITTLLASMLWLLYGCIKLNSLPIITINAFGCVVEIIYTSIFIYYATRQARIYTLILLGVAIVQFSIVLITSFFMIGIDKIIIVGLISMVFSTTVFAAPLAVVKKLMFMFGLYELPK</sequence>
<feature type="transmembrane region" description="Helical" evidence="10">
    <location>
        <begin position="46"/>
        <end position="64"/>
    </location>
</feature>
<evidence type="ECO:0000256" key="2">
    <source>
        <dbReference type="ARBA" id="ARBA00007809"/>
    </source>
</evidence>
<evidence type="ECO:0000256" key="9">
    <source>
        <dbReference type="ARBA" id="ARBA00023136"/>
    </source>
</evidence>
<keyword evidence="8 10" id="KW-1133">Transmembrane helix</keyword>
<keyword evidence="9 10" id="KW-0472">Membrane</keyword>
<dbReference type="EMBL" id="NKXS01008337">
    <property type="protein sequence ID" value="PIM98516.1"/>
    <property type="molecule type" value="Genomic_DNA"/>
</dbReference>
<proteinExistence type="inferred from homology"/>
<dbReference type="InterPro" id="IPR004316">
    <property type="entry name" value="SWEET_rpt"/>
</dbReference>
<gene>
    <name evidence="11" type="ORF">CDL12_29004</name>
</gene>
<dbReference type="AlphaFoldDB" id="A0A2G9FZL6"/>
<evidence type="ECO:0000313" key="12">
    <source>
        <dbReference type="Proteomes" id="UP000231279"/>
    </source>
</evidence>
<name>A0A2G9FZL6_9LAMI</name>
<evidence type="ECO:0000256" key="7">
    <source>
        <dbReference type="ARBA" id="ARBA00022737"/>
    </source>
</evidence>
<feature type="transmembrane region" description="Helical" evidence="10">
    <location>
        <begin position="99"/>
        <end position="122"/>
    </location>
</feature>
<keyword evidence="3" id="KW-0813">Transport</keyword>
<evidence type="ECO:0000256" key="3">
    <source>
        <dbReference type="ARBA" id="ARBA00022448"/>
    </source>
</evidence>
<keyword evidence="12" id="KW-1185">Reference proteome</keyword>
<accession>A0A2G9FZL6</accession>
<dbReference type="PANTHER" id="PTHR10791:SF222">
    <property type="entry name" value="BIDIRECTIONAL SUGAR TRANSPORTER SWEET15"/>
    <property type="match status" value="1"/>
</dbReference>
<dbReference type="PANTHER" id="PTHR10791">
    <property type="entry name" value="RAG1-ACTIVATING PROTEIN 1"/>
    <property type="match status" value="1"/>
</dbReference>
<evidence type="ECO:0000256" key="6">
    <source>
        <dbReference type="ARBA" id="ARBA00022692"/>
    </source>
</evidence>
<reference evidence="12" key="1">
    <citation type="journal article" date="2018" name="Gigascience">
        <title>Genome assembly of the Pink Ipe (Handroanthus impetiginosus, Bignoniaceae), a highly valued, ecologically keystone Neotropical timber forest tree.</title>
        <authorList>
            <person name="Silva-Junior O.B."/>
            <person name="Grattapaglia D."/>
            <person name="Novaes E."/>
            <person name="Collevatti R.G."/>
        </authorList>
    </citation>
    <scope>NUCLEOTIDE SEQUENCE [LARGE SCALE GENOMIC DNA]</scope>
    <source>
        <strain evidence="12">cv. UFG-1</strain>
    </source>
</reference>
<feature type="transmembrane region" description="Helical" evidence="10">
    <location>
        <begin position="70"/>
        <end position="92"/>
    </location>
</feature>